<dbReference type="Pfam" id="PF12796">
    <property type="entry name" value="Ank_2"/>
    <property type="match status" value="1"/>
</dbReference>
<evidence type="ECO:0000313" key="5">
    <source>
        <dbReference type="EMBL" id="CDW90127.1"/>
    </source>
</evidence>
<keyword evidence="2 3" id="KW-0040">ANK repeat</keyword>
<dbReference type="SMART" id="SM00248">
    <property type="entry name" value="ANK"/>
    <property type="match status" value="7"/>
</dbReference>
<evidence type="ECO:0000256" key="2">
    <source>
        <dbReference type="ARBA" id="ARBA00023043"/>
    </source>
</evidence>
<organism evidence="5 6">
    <name type="scientific">Stylonychia lemnae</name>
    <name type="common">Ciliate</name>
    <dbReference type="NCBI Taxonomy" id="5949"/>
    <lineage>
        <taxon>Eukaryota</taxon>
        <taxon>Sar</taxon>
        <taxon>Alveolata</taxon>
        <taxon>Ciliophora</taxon>
        <taxon>Intramacronucleata</taxon>
        <taxon>Spirotrichea</taxon>
        <taxon>Stichotrichia</taxon>
        <taxon>Sporadotrichida</taxon>
        <taxon>Oxytrichidae</taxon>
        <taxon>Stylonychinae</taxon>
        <taxon>Stylonychia</taxon>
    </lineage>
</organism>
<dbReference type="AlphaFoldDB" id="A0A078BA26"/>
<feature type="compositionally biased region" description="Acidic residues" evidence="4">
    <location>
        <begin position="25"/>
        <end position="37"/>
    </location>
</feature>
<feature type="repeat" description="ANK" evidence="3">
    <location>
        <begin position="983"/>
        <end position="1015"/>
    </location>
</feature>
<evidence type="ECO:0000256" key="3">
    <source>
        <dbReference type="PROSITE-ProRule" id="PRU00023"/>
    </source>
</evidence>
<feature type="repeat" description="ANK" evidence="3">
    <location>
        <begin position="1022"/>
        <end position="1054"/>
    </location>
</feature>
<feature type="region of interest" description="Disordered" evidence="4">
    <location>
        <begin position="99"/>
        <end position="238"/>
    </location>
</feature>
<dbReference type="InterPro" id="IPR002110">
    <property type="entry name" value="Ankyrin_rpt"/>
</dbReference>
<evidence type="ECO:0000256" key="1">
    <source>
        <dbReference type="ARBA" id="ARBA00022737"/>
    </source>
</evidence>
<protein>
    <submittedName>
        <fullName evidence="5">Ankyrin repeat protein</fullName>
    </submittedName>
</protein>
<dbReference type="OrthoDB" id="10254947at2759"/>
<name>A0A078BA26_STYLE</name>
<proteinExistence type="predicted"/>
<dbReference type="PANTHER" id="PTHR24123">
    <property type="entry name" value="ANKYRIN REPEAT-CONTAINING"/>
    <property type="match status" value="1"/>
</dbReference>
<dbReference type="Proteomes" id="UP000039865">
    <property type="component" value="Unassembled WGS sequence"/>
</dbReference>
<sequence length="1095" mass="127085">MGCGNSKSAETQENKGPPKDRNSEEQEDQQEEEENQEEQPTARVVSKQEKQKEIRQIARSAPRDQMTGKVDKSKFPFWHQVIEYLKLEEITKMAAVSKHMTEQVAESHNEDQDKRDEPDMAKTINTKRLPQQLFEDDNGNHQTLDEDLEDDFEEMEEEEDEDEDLARQTNKFSHKSQSKQQIDKSQISQENTLKETADDIALGNTFNTLTDFPKTVKQPTIEEKPINPKSIARQQSLQKNFTLIKEEDESLEQSFHSINKRRPATKDPNEVNLKIEMISTEIQLQKSSDIPIEQYIKQQEKEKHSDKERVKDELNKTMVFRKQQTQQEEQSNNQKLLADRPLQDGSLMRLSGLKAPAAQQEGEINETPRYLQKKENYYDNQEKFLQPNIQQNQYAILHSNICSYHILASDYDGKVHKQFGVYQFDNDIPIFDKRPQRLIERLAIKQEIEGSHFRKRSIPGGAGMQIVFNSKPPTSESMPRNHDPLLPKRLPKFDEIQQQKVEVFNQVQKEIPKPIPTDDFKQILWGYLSCADMLELQKLFKQSEESRIIRNYKDLVFNKPLPFTQTKEQRTLSTLYIAVATGSLDNCRIIMDELININIEQGIEIKKRAKDEKEYHQIQKNELMIKKRTPLQLACALGLFEIVDFLLQKGANPNGTSQEQFEQHCDNYIPPIVLCINSKFRKLICQDELIGIEIWKVYDQYQSIDHLRCLDILLKNKADPNLHLSSFTQNKPFPIFHALKERALIEKLIQFGCNINNQNKDHLTPLCKLCTKVPKNNTGITEEYENDQLEKASILLHKGKSKIVYCCRANPIIEAVKTEKFILAKYLAINGGDVNWRGPNQPSLVQIAVDLNNEYVLKEILSWQKLDPIDFYYYDQNGKNIFHRIAELQNPELFIKIAESNKFNPAMIFKYINEPVKDQGIETLPLVKCCPLVELADLYIKFGAQVELLSFRTCYDMFAKDNIKFLEFLVKKGGLNIDEIDAFGRTALIQASEENDLKAFSFLLRLGADPDVKYQDDFNQRQGMTLLHESCLLGSVEKVRLLLQHGSNINLKCARGRTTLDFLKTNHEKKSNRRKEEIKALLYKQTVKNQILNKQ</sequence>
<accession>A0A078BA26</accession>
<dbReference type="PANTHER" id="PTHR24123:SF129">
    <property type="entry name" value="PROTEIN, PUTATIVE-RELATED"/>
    <property type="match status" value="1"/>
</dbReference>
<evidence type="ECO:0000256" key="4">
    <source>
        <dbReference type="SAM" id="MobiDB-lite"/>
    </source>
</evidence>
<feature type="region of interest" description="Disordered" evidence="4">
    <location>
        <begin position="1"/>
        <end position="71"/>
    </location>
</feature>
<feature type="repeat" description="ANK" evidence="3">
    <location>
        <begin position="626"/>
        <end position="658"/>
    </location>
</feature>
<feature type="compositionally biased region" description="Basic and acidic residues" evidence="4">
    <location>
        <begin position="99"/>
        <end position="120"/>
    </location>
</feature>
<dbReference type="Gene3D" id="1.25.40.20">
    <property type="entry name" value="Ankyrin repeat-containing domain"/>
    <property type="match status" value="2"/>
</dbReference>
<dbReference type="SUPFAM" id="SSF48403">
    <property type="entry name" value="Ankyrin repeat"/>
    <property type="match status" value="1"/>
</dbReference>
<dbReference type="PROSITE" id="PS50088">
    <property type="entry name" value="ANK_REPEAT"/>
    <property type="match status" value="3"/>
</dbReference>
<feature type="compositionally biased region" description="Acidic residues" evidence="4">
    <location>
        <begin position="145"/>
        <end position="164"/>
    </location>
</feature>
<feature type="compositionally biased region" description="Basic and acidic residues" evidence="4">
    <location>
        <begin position="10"/>
        <end position="24"/>
    </location>
</feature>
<reference evidence="5 6" key="1">
    <citation type="submission" date="2014-06" db="EMBL/GenBank/DDBJ databases">
        <authorList>
            <person name="Swart Estienne"/>
        </authorList>
    </citation>
    <scope>NUCLEOTIDE SEQUENCE [LARGE SCALE GENOMIC DNA]</scope>
    <source>
        <strain evidence="5 6">130c</strain>
    </source>
</reference>
<dbReference type="Pfam" id="PF00023">
    <property type="entry name" value="Ank"/>
    <property type="match status" value="1"/>
</dbReference>
<feature type="compositionally biased region" description="Low complexity" evidence="4">
    <location>
        <begin position="178"/>
        <end position="189"/>
    </location>
</feature>
<dbReference type="InterPro" id="IPR036770">
    <property type="entry name" value="Ankyrin_rpt-contain_sf"/>
</dbReference>
<dbReference type="PROSITE" id="PS50297">
    <property type="entry name" value="ANK_REP_REGION"/>
    <property type="match status" value="2"/>
</dbReference>
<keyword evidence="1" id="KW-0677">Repeat</keyword>
<dbReference type="InterPro" id="IPR051165">
    <property type="entry name" value="Multifunctional_ANK_Repeat"/>
</dbReference>
<dbReference type="InParanoid" id="A0A078BA26"/>
<gene>
    <name evidence="5" type="primary">Contig1642.g1785</name>
    <name evidence="5" type="ORF">STYLEM_19267</name>
</gene>
<feature type="compositionally biased region" description="Basic and acidic residues" evidence="4">
    <location>
        <begin position="46"/>
        <end position="56"/>
    </location>
</feature>
<keyword evidence="6" id="KW-1185">Reference proteome</keyword>
<dbReference type="EMBL" id="CCKQ01018189">
    <property type="protein sequence ID" value="CDW90127.1"/>
    <property type="molecule type" value="Genomic_DNA"/>
</dbReference>
<evidence type="ECO:0000313" key="6">
    <source>
        <dbReference type="Proteomes" id="UP000039865"/>
    </source>
</evidence>